<feature type="region of interest" description="Disordered" evidence="2">
    <location>
        <begin position="35"/>
        <end position="150"/>
    </location>
</feature>
<sequence>MPPLRQEYSITRTGLTTAQPLAMSSEEWLEQGQYRSSSGWSSPYLSWPLDSERRMPPSSNQFNNFNMDEETFGGWVPEYSQPTQYQPTYPFPLSDAPPTLRQHGQYHGPKTSHLYAGANDGAGSSNDIETDPPVDPPAEPPKDPPQPSNAKRLQLTMELAEQKARRLEEMRQEVEEAERAHDEHVRYYNLPWQIEPPQPTGNTDNDTPWLGIKPMVIRAPLPFDGKYDDIERFVGDCFTYFEVFSPFFQLSSQRVAFAASYLEGSAKDWWVHKRQEFWTLPDWTGAPRRFRYPSWEEFVGLIFAQFHDPATEDIHEKKMFDLRMGKGPAISYFQELEIEAKKLGCRADDGARGLMVKAI</sequence>
<feature type="compositionally biased region" description="Pro residues" evidence="2">
    <location>
        <begin position="133"/>
        <end position="147"/>
    </location>
</feature>
<organism evidence="3 4">
    <name type="scientific">Armillaria ostoyae</name>
    <name type="common">Armillaria root rot fungus</name>
    <dbReference type="NCBI Taxonomy" id="47428"/>
    <lineage>
        <taxon>Eukaryota</taxon>
        <taxon>Fungi</taxon>
        <taxon>Dikarya</taxon>
        <taxon>Basidiomycota</taxon>
        <taxon>Agaricomycotina</taxon>
        <taxon>Agaricomycetes</taxon>
        <taxon>Agaricomycetidae</taxon>
        <taxon>Agaricales</taxon>
        <taxon>Marasmiineae</taxon>
        <taxon>Physalacriaceae</taxon>
        <taxon>Armillaria</taxon>
    </lineage>
</organism>
<accession>A0A284QLH3</accession>
<evidence type="ECO:0000256" key="1">
    <source>
        <dbReference type="SAM" id="Coils"/>
    </source>
</evidence>
<dbReference type="OrthoDB" id="9445845at2759"/>
<keyword evidence="1" id="KW-0175">Coiled coil</keyword>
<feature type="compositionally biased region" description="Low complexity" evidence="2">
    <location>
        <begin position="35"/>
        <end position="49"/>
    </location>
</feature>
<evidence type="ECO:0000313" key="3">
    <source>
        <dbReference type="EMBL" id="SJK97317.1"/>
    </source>
</evidence>
<name>A0A284QLH3_ARMOS</name>
<dbReference type="STRING" id="47428.A0A284QLH3"/>
<protein>
    <recommendedName>
        <fullName evidence="5">Retrotransposon gag domain-containing protein</fullName>
    </recommendedName>
</protein>
<proteinExistence type="predicted"/>
<gene>
    <name evidence="3" type="ORF">ARMOST_00569</name>
</gene>
<dbReference type="AlphaFoldDB" id="A0A284QLH3"/>
<evidence type="ECO:0000313" key="4">
    <source>
        <dbReference type="Proteomes" id="UP000219338"/>
    </source>
</evidence>
<dbReference type="EMBL" id="FUEG01000001">
    <property type="protein sequence ID" value="SJK97317.1"/>
    <property type="molecule type" value="Genomic_DNA"/>
</dbReference>
<keyword evidence="4" id="KW-1185">Reference proteome</keyword>
<dbReference type="Proteomes" id="UP000219338">
    <property type="component" value="Unassembled WGS sequence"/>
</dbReference>
<evidence type="ECO:0000256" key="2">
    <source>
        <dbReference type="SAM" id="MobiDB-lite"/>
    </source>
</evidence>
<evidence type="ECO:0008006" key="5">
    <source>
        <dbReference type="Google" id="ProtNLM"/>
    </source>
</evidence>
<reference evidence="4" key="1">
    <citation type="journal article" date="2017" name="Nat. Ecol. Evol.">
        <title>Genome expansion and lineage-specific genetic innovations in the forest pathogenic fungi Armillaria.</title>
        <authorList>
            <person name="Sipos G."/>
            <person name="Prasanna A.N."/>
            <person name="Walter M.C."/>
            <person name="O'Connor E."/>
            <person name="Balint B."/>
            <person name="Krizsan K."/>
            <person name="Kiss B."/>
            <person name="Hess J."/>
            <person name="Varga T."/>
            <person name="Slot J."/>
            <person name="Riley R."/>
            <person name="Boka B."/>
            <person name="Rigling D."/>
            <person name="Barry K."/>
            <person name="Lee J."/>
            <person name="Mihaltcheva S."/>
            <person name="LaButti K."/>
            <person name="Lipzen A."/>
            <person name="Waldron R."/>
            <person name="Moloney N.M."/>
            <person name="Sperisen C."/>
            <person name="Kredics L."/>
            <person name="Vagvoelgyi C."/>
            <person name="Patrignani A."/>
            <person name="Fitzpatrick D."/>
            <person name="Nagy I."/>
            <person name="Doyle S."/>
            <person name="Anderson J.B."/>
            <person name="Grigoriev I.V."/>
            <person name="Gueldener U."/>
            <person name="Muensterkoetter M."/>
            <person name="Nagy L.G."/>
        </authorList>
    </citation>
    <scope>NUCLEOTIDE SEQUENCE [LARGE SCALE GENOMIC DNA]</scope>
    <source>
        <strain evidence="4">C18/9</strain>
    </source>
</reference>
<feature type="coiled-coil region" evidence="1">
    <location>
        <begin position="150"/>
        <end position="187"/>
    </location>
</feature>
<feature type="compositionally biased region" description="Polar residues" evidence="2">
    <location>
        <begin position="57"/>
        <end position="66"/>
    </location>
</feature>